<keyword evidence="1" id="KW-0472">Membrane</keyword>
<sequence length="148" mass="15454">MTLLPVFAALVVGWVALRGFLAYPLLPGWAKTVALCSTPVAALAWLAVVTADDAFLFPETAPCPAEPLRKGIIGDGAVRGVSTAFPPRAFCVWEDGTTYDLATGAETVFWGCLSVIAVSLALGLRYALRHPQALLGPSGRGAVAVTRT</sequence>
<proteinExistence type="predicted"/>
<keyword evidence="3" id="KW-1185">Reference proteome</keyword>
<protein>
    <recommendedName>
        <fullName evidence="4">Integral membrane protein</fullName>
    </recommendedName>
</protein>
<keyword evidence="1" id="KW-1133">Transmembrane helix</keyword>
<evidence type="ECO:0000313" key="2">
    <source>
        <dbReference type="EMBL" id="OSZ58935.1"/>
    </source>
</evidence>
<reference evidence="2 3" key="1">
    <citation type="submission" date="2016-12" db="EMBL/GenBank/DDBJ databases">
        <title>Genome Mining:The Detection of Biosynthetic Gene Clusters to Aid in the Expression of Curamycin A produced by Streptomyces sp. strain CZA14.</title>
        <authorList>
            <person name="Durrell K.A."/>
            <person name="Kirby B.M."/>
            <person name="Khan W."/>
            <person name="Mthethwa T."/>
            <person name="Le Roes-Hill M."/>
        </authorList>
    </citation>
    <scope>NUCLEOTIDE SEQUENCE [LARGE SCALE GENOMIC DNA]</scope>
    <source>
        <strain evidence="2 3">CZA14</strain>
    </source>
</reference>
<evidence type="ECO:0000256" key="1">
    <source>
        <dbReference type="SAM" id="Phobius"/>
    </source>
</evidence>
<feature type="transmembrane region" description="Helical" evidence="1">
    <location>
        <begin position="33"/>
        <end position="51"/>
    </location>
</feature>
<dbReference type="RefSeq" id="WP_086170542.1">
    <property type="nucleotide sequence ID" value="NZ_MRYD01000097.1"/>
</dbReference>
<evidence type="ECO:0008006" key="4">
    <source>
        <dbReference type="Google" id="ProtNLM"/>
    </source>
</evidence>
<dbReference type="EMBL" id="MRYD01000097">
    <property type="protein sequence ID" value="OSZ58935.1"/>
    <property type="molecule type" value="Genomic_DNA"/>
</dbReference>
<comment type="caution">
    <text evidence="2">The sequence shown here is derived from an EMBL/GenBank/DDBJ whole genome shotgun (WGS) entry which is preliminary data.</text>
</comment>
<organism evidence="2 3">
    <name type="scientific">Streptomyces pharetrae CZA14</name>
    <dbReference type="NCBI Taxonomy" id="1144883"/>
    <lineage>
        <taxon>Bacteria</taxon>
        <taxon>Bacillati</taxon>
        <taxon>Actinomycetota</taxon>
        <taxon>Actinomycetes</taxon>
        <taxon>Kitasatosporales</taxon>
        <taxon>Streptomycetaceae</taxon>
        <taxon>Streptomyces</taxon>
    </lineage>
</organism>
<feature type="transmembrane region" description="Helical" evidence="1">
    <location>
        <begin position="6"/>
        <end position="26"/>
    </location>
</feature>
<dbReference type="Proteomes" id="UP000194266">
    <property type="component" value="Unassembled WGS sequence"/>
</dbReference>
<keyword evidence="1" id="KW-0812">Transmembrane</keyword>
<feature type="transmembrane region" description="Helical" evidence="1">
    <location>
        <begin position="108"/>
        <end position="128"/>
    </location>
</feature>
<accession>A0ABX3YGA2</accession>
<name>A0ABX3YGA2_9ACTN</name>
<gene>
    <name evidence="2" type="ORF">OQI_18995</name>
</gene>
<evidence type="ECO:0000313" key="3">
    <source>
        <dbReference type="Proteomes" id="UP000194266"/>
    </source>
</evidence>